<keyword evidence="2" id="KW-1185">Reference proteome</keyword>
<accession>A0ABT1PKC3</accession>
<comment type="caution">
    <text evidence="1">The sequence shown here is derived from an EMBL/GenBank/DDBJ whole genome shotgun (WGS) entry which is preliminary data.</text>
</comment>
<reference evidence="1 2" key="1">
    <citation type="submission" date="2022-06" db="EMBL/GenBank/DDBJ databases">
        <title>Draft genome sequence of type strain Streptomyces rubrisoli DSM 42083.</title>
        <authorList>
            <person name="Duangmal K."/>
            <person name="Klaysubun C."/>
        </authorList>
    </citation>
    <scope>NUCLEOTIDE SEQUENCE [LARGE SCALE GENOMIC DNA]</scope>
    <source>
        <strain evidence="1 2">DSM 42083</strain>
    </source>
</reference>
<protein>
    <submittedName>
        <fullName evidence="1">Uncharacterized protein</fullName>
    </submittedName>
</protein>
<dbReference type="Proteomes" id="UP001206206">
    <property type="component" value="Unassembled WGS sequence"/>
</dbReference>
<sequence length="102" mass="10865">MSVHLTVDRDLAKKVTALAKDAADARDLLLVLGLLAEDPEPQLDVEPGSTYVPPAQRLKEWTRQAGEMSAAGRSTAEIAVALAIDEDTAAELVGNWWAGVGR</sequence>
<dbReference type="RefSeq" id="WP_255931971.1">
    <property type="nucleotide sequence ID" value="NZ_JANFNH010000049.1"/>
</dbReference>
<evidence type="ECO:0000313" key="2">
    <source>
        <dbReference type="Proteomes" id="UP001206206"/>
    </source>
</evidence>
<dbReference type="EMBL" id="JANFNH010000049">
    <property type="protein sequence ID" value="MCQ4045819.1"/>
    <property type="molecule type" value="Genomic_DNA"/>
</dbReference>
<organism evidence="1 2">
    <name type="scientific">Streptantibioticus rubrisoli</name>
    <dbReference type="NCBI Taxonomy" id="1387313"/>
    <lineage>
        <taxon>Bacteria</taxon>
        <taxon>Bacillati</taxon>
        <taxon>Actinomycetota</taxon>
        <taxon>Actinomycetes</taxon>
        <taxon>Kitasatosporales</taxon>
        <taxon>Streptomycetaceae</taxon>
        <taxon>Streptantibioticus</taxon>
    </lineage>
</organism>
<evidence type="ECO:0000313" key="1">
    <source>
        <dbReference type="EMBL" id="MCQ4045819.1"/>
    </source>
</evidence>
<proteinExistence type="predicted"/>
<gene>
    <name evidence="1" type="ORF">NON19_28235</name>
</gene>
<name>A0ABT1PKC3_9ACTN</name>